<name>A0A7W3J5M0_9MICO</name>
<feature type="domain" description="Trypsin-co-occurring" evidence="2">
    <location>
        <begin position="21"/>
        <end position="103"/>
    </location>
</feature>
<feature type="region of interest" description="Disordered" evidence="1">
    <location>
        <begin position="1"/>
        <end position="21"/>
    </location>
</feature>
<dbReference type="RefSeq" id="WP_182614416.1">
    <property type="nucleotide sequence ID" value="NZ_BAAATF010000002.1"/>
</dbReference>
<dbReference type="InterPro" id="IPR045794">
    <property type="entry name" value="Trypco1"/>
</dbReference>
<dbReference type="NCBIfam" id="NF041216">
    <property type="entry name" value="CU044_2847_fam"/>
    <property type="match status" value="1"/>
</dbReference>
<comment type="caution">
    <text evidence="3">The sequence shown here is derived from an EMBL/GenBank/DDBJ whole genome shotgun (WGS) entry which is preliminary data.</text>
</comment>
<reference evidence="3 4" key="1">
    <citation type="submission" date="2020-07" db="EMBL/GenBank/DDBJ databases">
        <title>Sequencing the genomes of 1000 actinobacteria strains.</title>
        <authorList>
            <person name="Klenk H.-P."/>
        </authorList>
    </citation>
    <scope>NUCLEOTIDE SEQUENCE [LARGE SCALE GENOMIC DNA]</scope>
    <source>
        <strain evidence="3 4">DSM 44121</strain>
    </source>
</reference>
<evidence type="ECO:0000313" key="3">
    <source>
        <dbReference type="EMBL" id="MBA8806731.1"/>
    </source>
</evidence>
<dbReference type="Pfam" id="PF19493">
    <property type="entry name" value="Trypco1"/>
    <property type="match status" value="1"/>
</dbReference>
<protein>
    <recommendedName>
        <fullName evidence="2">Trypsin-co-occurring domain-containing protein</fullName>
    </recommendedName>
</protein>
<dbReference type="AlphaFoldDB" id="A0A7W3J5M0"/>
<gene>
    <name evidence="3" type="ORF">FHX71_000673</name>
</gene>
<evidence type="ECO:0000313" key="4">
    <source>
        <dbReference type="Proteomes" id="UP000540568"/>
    </source>
</evidence>
<evidence type="ECO:0000256" key="1">
    <source>
        <dbReference type="SAM" id="MobiDB-lite"/>
    </source>
</evidence>
<accession>A0A7W3J5M0</accession>
<evidence type="ECO:0000259" key="2">
    <source>
        <dbReference type="Pfam" id="PF19493"/>
    </source>
</evidence>
<keyword evidence="4" id="KW-1185">Reference proteome</keyword>
<organism evidence="3 4">
    <name type="scientific">Promicromonospora sukumoe</name>
    <dbReference type="NCBI Taxonomy" id="88382"/>
    <lineage>
        <taxon>Bacteria</taxon>
        <taxon>Bacillati</taxon>
        <taxon>Actinomycetota</taxon>
        <taxon>Actinomycetes</taxon>
        <taxon>Micrococcales</taxon>
        <taxon>Promicromonosporaceae</taxon>
        <taxon>Promicromonospora</taxon>
    </lineage>
</organism>
<sequence>MEPNSTATVDVPPPVPVDEDWDGMVESSSLVERTQDGYTQLKAVLSEITEDISRTLVTEIKKQGPAAPKSLELTLSLSFSATSNVWIVSATGEGAISATLAWDFTA</sequence>
<proteinExistence type="predicted"/>
<dbReference type="EMBL" id="JACGWV010000001">
    <property type="protein sequence ID" value="MBA8806731.1"/>
    <property type="molecule type" value="Genomic_DNA"/>
</dbReference>
<dbReference type="Proteomes" id="UP000540568">
    <property type="component" value="Unassembled WGS sequence"/>
</dbReference>